<evidence type="ECO:0000256" key="2">
    <source>
        <dbReference type="ARBA" id="ARBA00023015"/>
    </source>
</evidence>
<keyword evidence="4" id="KW-0804">Transcription</keyword>
<evidence type="ECO:0000256" key="6">
    <source>
        <dbReference type="PROSITE-ProRule" id="PRU00169"/>
    </source>
</evidence>
<dbReference type="Gene3D" id="1.10.10.60">
    <property type="entry name" value="Homeodomain-like"/>
    <property type="match status" value="2"/>
</dbReference>
<evidence type="ECO:0000256" key="1">
    <source>
        <dbReference type="ARBA" id="ARBA00018672"/>
    </source>
</evidence>
<dbReference type="GO" id="GO:0043565">
    <property type="term" value="F:sequence-specific DNA binding"/>
    <property type="evidence" value="ECO:0007669"/>
    <property type="project" value="InterPro"/>
</dbReference>
<dbReference type="Pfam" id="PF00072">
    <property type="entry name" value="Response_reg"/>
    <property type="match status" value="1"/>
</dbReference>
<evidence type="ECO:0000256" key="4">
    <source>
        <dbReference type="ARBA" id="ARBA00023163"/>
    </source>
</evidence>
<comment type="function">
    <text evidence="5">May play the central regulatory role in sporulation. It may be an element of the effector pathway responsible for the activation of sporulation genes in response to nutritional stress. Spo0A may act in concert with spo0H (a sigma factor) to control the expression of some genes that are critical to the sporulation process.</text>
</comment>
<organism evidence="10 11">
    <name type="scientific">Clostridium chromiireducens</name>
    <dbReference type="NCBI Taxonomy" id="225345"/>
    <lineage>
        <taxon>Bacteria</taxon>
        <taxon>Bacillati</taxon>
        <taxon>Bacillota</taxon>
        <taxon>Clostridia</taxon>
        <taxon>Eubacteriales</taxon>
        <taxon>Clostridiaceae</taxon>
        <taxon>Clostridium</taxon>
    </lineage>
</organism>
<gene>
    <name evidence="10" type="ORF">D2A34_03455</name>
</gene>
<dbReference type="PANTHER" id="PTHR43280:SF28">
    <property type="entry name" value="HTH-TYPE TRANSCRIPTIONAL ACTIVATOR RHAS"/>
    <property type="match status" value="1"/>
</dbReference>
<dbReference type="GO" id="GO:0000160">
    <property type="term" value="P:phosphorelay signal transduction system"/>
    <property type="evidence" value="ECO:0007669"/>
    <property type="project" value="InterPro"/>
</dbReference>
<evidence type="ECO:0000259" key="9">
    <source>
        <dbReference type="PROSITE" id="PS50110"/>
    </source>
</evidence>
<comment type="caution">
    <text evidence="10">The sequence shown here is derived from an EMBL/GenBank/DDBJ whole genome shotgun (WGS) entry which is preliminary data.</text>
</comment>
<accession>A0A399ITP0</accession>
<dbReference type="PRINTS" id="PR00032">
    <property type="entry name" value="HTHARAC"/>
</dbReference>
<dbReference type="AlphaFoldDB" id="A0A399ITP0"/>
<feature type="modified residue" description="4-aspartylphosphate" evidence="6">
    <location>
        <position position="56"/>
    </location>
</feature>
<keyword evidence="3" id="KW-0238">DNA-binding</keyword>
<evidence type="ECO:0000313" key="10">
    <source>
        <dbReference type="EMBL" id="RII36455.1"/>
    </source>
</evidence>
<dbReference type="InterPro" id="IPR009057">
    <property type="entry name" value="Homeodomain-like_sf"/>
</dbReference>
<dbReference type="SMART" id="SM00342">
    <property type="entry name" value="HTH_ARAC"/>
    <property type="match status" value="1"/>
</dbReference>
<dbReference type="InterPro" id="IPR018062">
    <property type="entry name" value="HTH_AraC-typ_CS"/>
</dbReference>
<dbReference type="EMBL" id="QXDJ01000001">
    <property type="protein sequence ID" value="RII36455.1"/>
    <property type="molecule type" value="Genomic_DNA"/>
</dbReference>
<dbReference type="InterPro" id="IPR001789">
    <property type="entry name" value="Sig_transdc_resp-reg_receiver"/>
</dbReference>
<dbReference type="SUPFAM" id="SSF52172">
    <property type="entry name" value="CheY-like"/>
    <property type="match status" value="1"/>
</dbReference>
<evidence type="ECO:0000256" key="3">
    <source>
        <dbReference type="ARBA" id="ARBA00023125"/>
    </source>
</evidence>
<keyword evidence="7" id="KW-0175">Coiled coil</keyword>
<dbReference type="PROSITE" id="PS50110">
    <property type="entry name" value="RESPONSE_REGULATORY"/>
    <property type="match status" value="1"/>
</dbReference>
<feature type="domain" description="HTH araC/xylS-type" evidence="8">
    <location>
        <begin position="312"/>
        <end position="410"/>
    </location>
</feature>
<dbReference type="PROSITE" id="PS00041">
    <property type="entry name" value="HTH_ARAC_FAMILY_1"/>
    <property type="match status" value="1"/>
</dbReference>
<feature type="domain" description="Response regulatory" evidence="9">
    <location>
        <begin position="2"/>
        <end position="122"/>
    </location>
</feature>
<evidence type="ECO:0000313" key="11">
    <source>
        <dbReference type="Proteomes" id="UP000265930"/>
    </source>
</evidence>
<reference evidence="10 11" key="1">
    <citation type="submission" date="2018-08" db="EMBL/GenBank/DDBJ databases">
        <title>Genome of Clostridium chromiireducens C1, DSM12136.</title>
        <authorList>
            <person name="Xing M."/>
            <person name="Wei Y."/>
            <person name="Ang E.L."/>
            <person name="Zhao H."/>
            <person name="Zhang Y."/>
        </authorList>
    </citation>
    <scope>NUCLEOTIDE SEQUENCE [LARGE SCALE GENOMIC DNA]</scope>
    <source>
        <strain evidence="10 11">C1</strain>
    </source>
</reference>
<dbReference type="Gene3D" id="3.40.50.2300">
    <property type="match status" value="1"/>
</dbReference>
<dbReference type="InterPro" id="IPR020449">
    <property type="entry name" value="Tscrpt_reg_AraC-type_HTH"/>
</dbReference>
<dbReference type="InterPro" id="IPR011006">
    <property type="entry name" value="CheY-like_superfamily"/>
</dbReference>
<dbReference type="Pfam" id="PF12833">
    <property type="entry name" value="HTH_18"/>
    <property type="match status" value="1"/>
</dbReference>
<dbReference type="RefSeq" id="WP_119365718.1">
    <property type="nucleotide sequence ID" value="NZ_QXDJ01000001.1"/>
</dbReference>
<evidence type="ECO:0000256" key="7">
    <source>
        <dbReference type="SAM" id="Coils"/>
    </source>
</evidence>
<dbReference type="PROSITE" id="PS01124">
    <property type="entry name" value="HTH_ARAC_FAMILY_2"/>
    <property type="match status" value="1"/>
</dbReference>
<keyword evidence="2" id="KW-0805">Transcription regulation</keyword>
<dbReference type="Proteomes" id="UP000265930">
    <property type="component" value="Unassembled WGS sequence"/>
</dbReference>
<dbReference type="CDD" id="cd17536">
    <property type="entry name" value="REC_YesN-like"/>
    <property type="match status" value="1"/>
</dbReference>
<dbReference type="SMART" id="SM00448">
    <property type="entry name" value="REC"/>
    <property type="match status" value="1"/>
</dbReference>
<sequence>MKIIVVDDDKIIRIGLSKIIKRLFSEYEVINEFQNGLMALQYLKENEENVDLVITDIKMPVMTGIELIERAKKELSKPPLFVVLSGYDEFNYVRDTMKAGALNYLLKPIKQDDLKNVMKEAEIKIKDNEKNHRLLNKSIEVLKKDFFKYILFTNKDIKLKTNELLLENMQLNEEYIYKMIIVQRKEDNTNTLRGFINSIQTEYNKIEYAVFNLEDNIYIIFYFDKNQYKSIDLINEKIESETGVFVNNSRNVYILRYTDKVWKLREYYKLVKKLKENMNYDISSKKYFVKESDKLFETLNNEDNNPNAVAINLAKQYIINNFNKNITLKDVANEVLLSQNYLSELFKKEIGEGFYEFLSSYRIKKAKELLLTTNLKIYEIGQKVGYNDAITFGRAFKKITGTTPNNFRNNKEED</sequence>
<keyword evidence="6" id="KW-0597">Phosphoprotein</keyword>
<dbReference type="GO" id="GO:0003700">
    <property type="term" value="F:DNA-binding transcription factor activity"/>
    <property type="evidence" value="ECO:0007669"/>
    <property type="project" value="InterPro"/>
</dbReference>
<dbReference type="SUPFAM" id="SSF46689">
    <property type="entry name" value="Homeodomain-like"/>
    <property type="match status" value="2"/>
</dbReference>
<dbReference type="PANTHER" id="PTHR43280">
    <property type="entry name" value="ARAC-FAMILY TRANSCRIPTIONAL REGULATOR"/>
    <property type="match status" value="1"/>
</dbReference>
<protein>
    <recommendedName>
        <fullName evidence="1">Stage 0 sporulation protein A homolog</fullName>
    </recommendedName>
</protein>
<dbReference type="InterPro" id="IPR018060">
    <property type="entry name" value="HTH_AraC"/>
</dbReference>
<evidence type="ECO:0000256" key="5">
    <source>
        <dbReference type="ARBA" id="ARBA00024867"/>
    </source>
</evidence>
<proteinExistence type="predicted"/>
<name>A0A399ITP0_9CLOT</name>
<evidence type="ECO:0000259" key="8">
    <source>
        <dbReference type="PROSITE" id="PS01124"/>
    </source>
</evidence>
<feature type="coiled-coil region" evidence="7">
    <location>
        <begin position="111"/>
        <end position="174"/>
    </location>
</feature>